<evidence type="ECO:0000256" key="1">
    <source>
        <dbReference type="SAM" id="Phobius"/>
    </source>
</evidence>
<evidence type="ECO:0000259" key="3">
    <source>
        <dbReference type="Pfam" id="PF16344"/>
    </source>
</evidence>
<keyword evidence="1" id="KW-0472">Membrane</keyword>
<sequence length="348" mass="39516">MENKSAIIELFVKYLQNRCSPDEVKQLLKYFETEQDEESLRHLINAELNFEQQGTITNSREDAVLLKIKSALIAEIREDNVQQPRKILPVIPRWLKVAAFWLLVSALAAVLFNDFLFTIKKNAVPVKLSIIKTARSERKQIVLFDGTKIWLSPSSTLEFPDQLIGNFREIKLEGEAFFEVAKDKIHPFIIHSDHMDTRVVGTSFEVQTYQGQTNYKVTVVTGIVKVSGLSFAKSTREEVTLHPNQQSLFNKNNGTLKSIAYPNAQMILKRKDGILNYDSASVNDVVSDFSRYYNLQIDIENKSKSCLFSGEFDTKKPISIVLEQLAVAINANVIFQDGRYILKGGCSE</sequence>
<dbReference type="Pfam" id="PF04773">
    <property type="entry name" value="FecR"/>
    <property type="match status" value="1"/>
</dbReference>
<organism evidence="4 5">
    <name type="scientific">Mucilaginibacter lappiensis</name>
    <dbReference type="NCBI Taxonomy" id="354630"/>
    <lineage>
        <taxon>Bacteria</taxon>
        <taxon>Pseudomonadati</taxon>
        <taxon>Bacteroidota</taxon>
        <taxon>Sphingobacteriia</taxon>
        <taxon>Sphingobacteriales</taxon>
        <taxon>Sphingobacteriaceae</taxon>
        <taxon>Mucilaginibacter</taxon>
    </lineage>
</organism>
<keyword evidence="5" id="KW-1185">Reference proteome</keyword>
<feature type="domain" description="FecR protein" evidence="2">
    <location>
        <begin position="131"/>
        <end position="225"/>
    </location>
</feature>
<name>A0ABR6PDN1_9SPHI</name>
<protein>
    <submittedName>
        <fullName evidence="4">Ferric-dicitrate binding protein FerR (Iron transport regulator)</fullName>
    </submittedName>
</protein>
<keyword evidence="1" id="KW-0812">Transmembrane</keyword>
<accession>A0ABR6PDN1</accession>
<dbReference type="PANTHER" id="PTHR30273:SF2">
    <property type="entry name" value="PROTEIN FECR"/>
    <property type="match status" value="1"/>
</dbReference>
<gene>
    <name evidence="4" type="ORF">HDF23_000541</name>
</gene>
<keyword evidence="1" id="KW-1133">Transmembrane helix</keyword>
<evidence type="ECO:0000313" key="5">
    <source>
        <dbReference type="Proteomes" id="UP000541583"/>
    </source>
</evidence>
<dbReference type="PIRSF" id="PIRSF018266">
    <property type="entry name" value="FecR"/>
    <property type="match status" value="1"/>
</dbReference>
<feature type="domain" description="Protein FecR C-terminal" evidence="3">
    <location>
        <begin position="275"/>
        <end position="339"/>
    </location>
</feature>
<dbReference type="InterPro" id="IPR032508">
    <property type="entry name" value="FecR_C"/>
</dbReference>
<proteinExistence type="predicted"/>
<dbReference type="InterPro" id="IPR006860">
    <property type="entry name" value="FecR"/>
</dbReference>
<dbReference type="InterPro" id="IPR012373">
    <property type="entry name" value="Ferrdict_sens_TM"/>
</dbReference>
<dbReference type="Proteomes" id="UP000541583">
    <property type="component" value="Unassembled WGS sequence"/>
</dbReference>
<dbReference type="Gene3D" id="3.55.50.30">
    <property type="match status" value="1"/>
</dbReference>
<feature type="transmembrane region" description="Helical" evidence="1">
    <location>
        <begin position="94"/>
        <end position="112"/>
    </location>
</feature>
<comment type="caution">
    <text evidence="4">The sequence shown here is derived from an EMBL/GenBank/DDBJ whole genome shotgun (WGS) entry which is preliminary data.</text>
</comment>
<evidence type="ECO:0000313" key="4">
    <source>
        <dbReference type="EMBL" id="MBB6107811.1"/>
    </source>
</evidence>
<reference evidence="4 5" key="1">
    <citation type="submission" date="2020-08" db="EMBL/GenBank/DDBJ databases">
        <title>Genomic Encyclopedia of Type Strains, Phase IV (KMG-V): Genome sequencing to study the core and pangenomes of soil and plant-associated prokaryotes.</title>
        <authorList>
            <person name="Whitman W."/>
        </authorList>
    </citation>
    <scope>NUCLEOTIDE SEQUENCE [LARGE SCALE GENOMIC DNA]</scope>
    <source>
        <strain evidence="4 5">ANJLi2</strain>
    </source>
</reference>
<dbReference type="PANTHER" id="PTHR30273">
    <property type="entry name" value="PERIPLASMIC SIGNAL SENSOR AND SIGMA FACTOR ACTIVATOR FECR-RELATED"/>
    <property type="match status" value="1"/>
</dbReference>
<evidence type="ECO:0000259" key="2">
    <source>
        <dbReference type="Pfam" id="PF04773"/>
    </source>
</evidence>
<dbReference type="Gene3D" id="2.60.120.1440">
    <property type="match status" value="1"/>
</dbReference>
<dbReference type="EMBL" id="JACHCB010000001">
    <property type="protein sequence ID" value="MBB6107811.1"/>
    <property type="molecule type" value="Genomic_DNA"/>
</dbReference>
<dbReference type="RefSeq" id="WP_076369629.1">
    <property type="nucleotide sequence ID" value="NZ_FTMG01000001.1"/>
</dbReference>
<dbReference type="Pfam" id="PF16344">
    <property type="entry name" value="FecR_C"/>
    <property type="match status" value="1"/>
</dbReference>